<comment type="caution">
    <text evidence="3">The sequence shown here is derived from an EMBL/GenBank/DDBJ whole genome shotgun (WGS) entry which is preliminary data.</text>
</comment>
<reference evidence="3 4" key="1">
    <citation type="submission" date="2021-07" db="EMBL/GenBank/DDBJ databases">
        <title>Actinomadura sp. PM05-2 isolated from lichen.</title>
        <authorList>
            <person name="Somphong A."/>
            <person name="Phongsopitanun W."/>
            <person name="Tanasupawat S."/>
            <person name="Peongsungnone V."/>
        </authorList>
    </citation>
    <scope>NUCLEOTIDE SEQUENCE [LARGE SCALE GENOMIC DNA]</scope>
    <source>
        <strain evidence="3 4">PM05-2</strain>
    </source>
</reference>
<feature type="signal peptide" evidence="2">
    <location>
        <begin position="1"/>
        <end position="37"/>
    </location>
</feature>
<accession>A0ABS7FN71</accession>
<dbReference type="Proteomes" id="UP000774570">
    <property type="component" value="Unassembled WGS sequence"/>
</dbReference>
<evidence type="ECO:0000256" key="2">
    <source>
        <dbReference type="SAM" id="SignalP"/>
    </source>
</evidence>
<feature type="compositionally biased region" description="Low complexity" evidence="1">
    <location>
        <begin position="59"/>
        <end position="86"/>
    </location>
</feature>
<name>A0ABS7FN71_9ACTN</name>
<evidence type="ECO:0008006" key="5">
    <source>
        <dbReference type="Google" id="ProtNLM"/>
    </source>
</evidence>
<dbReference type="RefSeq" id="WP_220163186.1">
    <property type="nucleotide sequence ID" value="NZ_JAIBOA010000002.1"/>
</dbReference>
<feature type="chain" id="PRO_5046189927" description="Secreted protein/lipoprotein" evidence="2">
    <location>
        <begin position="38"/>
        <end position="219"/>
    </location>
</feature>
<dbReference type="EMBL" id="JAIBOA010000002">
    <property type="protein sequence ID" value="MBW8481440.1"/>
    <property type="molecule type" value="Genomic_DNA"/>
</dbReference>
<organism evidence="3 4">
    <name type="scientific">Actinomadura parmotrematis</name>
    <dbReference type="NCBI Taxonomy" id="2864039"/>
    <lineage>
        <taxon>Bacteria</taxon>
        <taxon>Bacillati</taxon>
        <taxon>Actinomycetota</taxon>
        <taxon>Actinomycetes</taxon>
        <taxon>Streptosporangiales</taxon>
        <taxon>Thermomonosporaceae</taxon>
        <taxon>Actinomadura</taxon>
    </lineage>
</organism>
<protein>
    <recommendedName>
        <fullName evidence="5">Secreted protein/lipoprotein</fullName>
    </recommendedName>
</protein>
<evidence type="ECO:0000256" key="1">
    <source>
        <dbReference type="SAM" id="MobiDB-lite"/>
    </source>
</evidence>
<feature type="region of interest" description="Disordered" evidence="1">
    <location>
        <begin position="41"/>
        <end position="86"/>
    </location>
</feature>
<evidence type="ECO:0000313" key="3">
    <source>
        <dbReference type="EMBL" id="MBW8481440.1"/>
    </source>
</evidence>
<gene>
    <name evidence="3" type="ORF">K1Y72_03580</name>
</gene>
<evidence type="ECO:0000313" key="4">
    <source>
        <dbReference type="Proteomes" id="UP000774570"/>
    </source>
</evidence>
<sequence>MAMRVRPVRPRTDGGRTSPRTALLCTVLVLAPAALTAAACGSQHPSGGAFSPSGTVNQDASAAPAPSPDSAMTNAPTRTTAAVPPTAPVAQVNKAVLDAYRAYQSMYQKVYERNDPTGLDAVAMDPLLTKVTKDVQRTKTKGEIWRFTNVSNPRVYARNKTGDSVFISDCLRTLASYRYSAKTGKRTGGGPGTSFAYRAAVRYTAGVWKVSDAIRDKKC</sequence>
<keyword evidence="4" id="KW-1185">Reference proteome</keyword>
<proteinExistence type="predicted"/>
<keyword evidence="2" id="KW-0732">Signal</keyword>